<reference evidence="2" key="1">
    <citation type="submission" date="2023-10" db="EMBL/GenBank/DDBJ databases">
        <authorList>
            <person name="Chen Y."/>
            <person name="Shah S."/>
            <person name="Dougan E. K."/>
            <person name="Thang M."/>
            <person name="Chan C."/>
        </authorList>
    </citation>
    <scope>NUCLEOTIDE SEQUENCE [LARGE SCALE GENOMIC DNA]</scope>
</reference>
<keyword evidence="3" id="KW-1185">Reference proteome</keyword>
<organism evidence="2 3">
    <name type="scientific">Prorocentrum cordatum</name>
    <dbReference type="NCBI Taxonomy" id="2364126"/>
    <lineage>
        <taxon>Eukaryota</taxon>
        <taxon>Sar</taxon>
        <taxon>Alveolata</taxon>
        <taxon>Dinophyceae</taxon>
        <taxon>Prorocentrales</taxon>
        <taxon>Prorocentraceae</taxon>
        <taxon>Prorocentrum</taxon>
    </lineage>
</organism>
<dbReference type="Proteomes" id="UP001189429">
    <property type="component" value="Unassembled WGS sequence"/>
</dbReference>
<feature type="compositionally biased region" description="Polar residues" evidence="1">
    <location>
        <begin position="50"/>
        <end position="66"/>
    </location>
</feature>
<proteinExistence type="predicted"/>
<evidence type="ECO:0000256" key="1">
    <source>
        <dbReference type="SAM" id="MobiDB-lite"/>
    </source>
</evidence>
<feature type="region of interest" description="Disordered" evidence="1">
    <location>
        <begin position="1"/>
        <end position="28"/>
    </location>
</feature>
<evidence type="ECO:0000313" key="2">
    <source>
        <dbReference type="EMBL" id="CAK0814668.1"/>
    </source>
</evidence>
<accession>A0ABN9RB48</accession>
<feature type="region of interest" description="Disordered" evidence="1">
    <location>
        <begin position="48"/>
        <end position="81"/>
    </location>
</feature>
<dbReference type="EMBL" id="CAUYUJ010005703">
    <property type="protein sequence ID" value="CAK0814668.1"/>
    <property type="molecule type" value="Genomic_DNA"/>
</dbReference>
<evidence type="ECO:0000313" key="3">
    <source>
        <dbReference type="Proteomes" id="UP001189429"/>
    </source>
</evidence>
<gene>
    <name evidence="2" type="ORF">PCOR1329_LOCUS18205</name>
</gene>
<sequence>MYDGDGMDSSTNCDDCVPRSLAGKDDDQESILVDMRADLISTPLDKLSAVPSSRSWPTVARSSNAGVQGGRGEAPAANGVPEYSTNAFASAHVRSPILQEKRKEERVNSGSPGITRSVERFDVFLA</sequence>
<name>A0ABN9RB48_9DINO</name>
<comment type="caution">
    <text evidence="2">The sequence shown here is derived from an EMBL/GenBank/DDBJ whole genome shotgun (WGS) entry which is preliminary data.</text>
</comment>
<protein>
    <submittedName>
        <fullName evidence="2">Uncharacterized protein</fullName>
    </submittedName>
</protein>
<feature type="region of interest" description="Disordered" evidence="1">
    <location>
        <begin position="94"/>
        <end position="113"/>
    </location>
</feature>